<dbReference type="Proteomes" id="UP000472273">
    <property type="component" value="Unplaced"/>
</dbReference>
<evidence type="ECO:0000259" key="3">
    <source>
        <dbReference type="Pfam" id="PF12480"/>
    </source>
</evidence>
<protein>
    <recommendedName>
        <fullName evidence="3">Golgi associated RAB2 interactor protein-like Rab2B-binding domain-containing protein</fullName>
    </recommendedName>
</protein>
<name>A0A670ZV35_PSETE</name>
<sequence>MKRRTPIRGHINGGRGRVSHLGPSLPLGQFSGQPDPCQALLPSQWSQPFCCQCDITASSGWHPNGPLSLLPSPLGRVAPPAEQAPSPVAPAGGNQEAAGLGANGPAGLTKRGLALQLTRGSRVGGGRFPQVTKKGKWMDITHTPTIVTLAVTSSDPCLPLPNVLLMLSVLRAPPPPAPLRPPPPRLLPLRYVQLSVHSASQRILRLQTVTKTVYYLQLHHKHPEAVFALWSRLANILENGLSTTTKDPAIPIRHCLVSKHCCTPEQRDTRRVFPRTPSLC</sequence>
<dbReference type="InterPro" id="IPR022168">
    <property type="entry name" value="GARIL-like_Rab2B-bd"/>
</dbReference>
<dbReference type="Ensembl" id="ENSPTXT00000027407.1">
    <property type="protein sequence ID" value="ENSPTXP00000026594.1"/>
    <property type="gene ID" value="ENSPTXG00000018382.1"/>
</dbReference>
<feature type="region of interest" description="Disordered" evidence="2">
    <location>
        <begin position="1"/>
        <end position="29"/>
    </location>
</feature>
<evidence type="ECO:0000313" key="5">
    <source>
        <dbReference type="Proteomes" id="UP000472273"/>
    </source>
</evidence>
<feature type="domain" description="Golgi associated RAB2 interactor protein-like Rab2B-binding" evidence="3">
    <location>
        <begin position="185"/>
        <end position="248"/>
    </location>
</feature>
<keyword evidence="5" id="KW-1185">Reference proteome</keyword>
<organism evidence="4 5">
    <name type="scientific">Pseudonaja textilis</name>
    <name type="common">Eastern brown snake</name>
    <dbReference type="NCBI Taxonomy" id="8673"/>
    <lineage>
        <taxon>Eukaryota</taxon>
        <taxon>Metazoa</taxon>
        <taxon>Chordata</taxon>
        <taxon>Craniata</taxon>
        <taxon>Vertebrata</taxon>
        <taxon>Euteleostomi</taxon>
        <taxon>Lepidosauria</taxon>
        <taxon>Squamata</taxon>
        <taxon>Bifurcata</taxon>
        <taxon>Unidentata</taxon>
        <taxon>Episquamata</taxon>
        <taxon>Toxicofera</taxon>
        <taxon>Serpentes</taxon>
        <taxon>Colubroidea</taxon>
        <taxon>Elapidae</taxon>
        <taxon>Hydrophiinae</taxon>
        <taxon>Pseudonaja</taxon>
    </lineage>
</organism>
<dbReference type="GO" id="GO:0005634">
    <property type="term" value="C:nucleus"/>
    <property type="evidence" value="ECO:0007669"/>
    <property type="project" value="TreeGrafter"/>
</dbReference>
<dbReference type="GeneTree" id="ENSGT00940000161477"/>
<evidence type="ECO:0000313" key="4">
    <source>
        <dbReference type="Ensembl" id="ENSPTXP00000026594.1"/>
    </source>
</evidence>
<dbReference type="PANTHER" id="PTHR22574:SF10">
    <property type="entry name" value="GOLGI-ASSOCIATED RAB2 INTERACTOR PROTEIN 1A"/>
    <property type="match status" value="1"/>
</dbReference>
<dbReference type="Pfam" id="PF12480">
    <property type="entry name" value="GARIL_Rab2_bd"/>
    <property type="match status" value="1"/>
</dbReference>
<evidence type="ECO:0000256" key="2">
    <source>
        <dbReference type="SAM" id="MobiDB-lite"/>
    </source>
</evidence>
<reference evidence="4" key="2">
    <citation type="submission" date="2025-09" db="UniProtKB">
        <authorList>
            <consortium name="Ensembl"/>
        </authorList>
    </citation>
    <scope>IDENTIFICATION</scope>
</reference>
<accession>A0A670ZV35</accession>
<comment type="similarity">
    <text evidence="1">Belongs to the GARIN family.</text>
</comment>
<evidence type="ECO:0000256" key="1">
    <source>
        <dbReference type="ARBA" id="ARBA00038379"/>
    </source>
</evidence>
<dbReference type="PANTHER" id="PTHR22574">
    <property type="match status" value="1"/>
</dbReference>
<proteinExistence type="inferred from homology"/>
<feature type="region of interest" description="Disordered" evidence="2">
    <location>
        <begin position="72"/>
        <end position="105"/>
    </location>
</feature>
<reference evidence="4" key="1">
    <citation type="submission" date="2025-08" db="UniProtKB">
        <authorList>
            <consortium name="Ensembl"/>
        </authorList>
    </citation>
    <scope>IDENTIFICATION</scope>
</reference>
<dbReference type="AlphaFoldDB" id="A0A670ZV35"/>